<gene>
    <name evidence="1" type="ORF">NZH93_25060</name>
</gene>
<organism evidence="1 2">
    <name type="scientific">Umezawaea endophytica</name>
    <dbReference type="NCBI Taxonomy" id="1654476"/>
    <lineage>
        <taxon>Bacteria</taxon>
        <taxon>Bacillati</taxon>
        <taxon>Actinomycetota</taxon>
        <taxon>Actinomycetes</taxon>
        <taxon>Pseudonocardiales</taxon>
        <taxon>Pseudonocardiaceae</taxon>
        <taxon>Umezawaea</taxon>
    </lineage>
</organism>
<evidence type="ECO:0000313" key="1">
    <source>
        <dbReference type="EMBL" id="MCS7480139.1"/>
    </source>
</evidence>
<dbReference type="GO" id="GO:0019748">
    <property type="term" value="P:secondary metabolic process"/>
    <property type="evidence" value="ECO:0007669"/>
    <property type="project" value="InterPro"/>
</dbReference>
<dbReference type="RefSeq" id="WP_259625634.1">
    <property type="nucleotide sequence ID" value="NZ_JANYMP010000012.1"/>
</dbReference>
<dbReference type="Proteomes" id="UP001141259">
    <property type="component" value="Unassembled WGS sequence"/>
</dbReference>
<reference evidence="1" key="1">
    <citation type="submission" date="2022-08" db="EMBL/GenBank/DDBJ databases">
        <authorList>
            <person name="Tistechok S."/>
            <person name="Samborskyy M."/>
            <person name="Roman I."/>
        </authorList>
    </citation>
    <scope>NUCLEOTIDE SEQUENCE</scope>
    <source>
        <strain evidence="1">DSM 103496</strain>
    </source>
</reference>
<protein>
    <submittedName>
        <fullName evidence="1">Aminoglycoside phosphotransferase family protein</fullName>
    </submittedName>
</protein>
<evidence type="ECO:0000313" key="2">
    <source>
        <dbReference type="Proteomes" id="UP001141259"/>
    </source>
</evidence>
<dbReference type="AlphaFoldDB" id="A0A9X2VPC5"/>
<sequence length="301" mass="31932">MIEVPDLVRRKAESLGEPGERWLAALPVLVAAAVEEWALTLGPPFTGGSASYCASARTADGEAVVLKLVAPGHDVEGQVRTLAAANGRGYVHLLARSGDALLLEALGPPLSLPPERAIGVLARLLRRAWLPPDEPATSKAEDLAVLVDDLWRKHDRACSPRAYGLAMRCAERRAAPCAEVRVHGDPHHANTLGVPTPRPGAEEGYVFIDPEGFVADPAYDLGVVLRDWCAELLATPDPLGLARRYCALLADGSGLSATAIWEWGFLERVSSGLYLLDFAGPAEAAPFLRTADLLAGATLST</sequence>
<proteinExistence type="predicted"/>
<dbReference type="EMBL" id="JANYMP010000012">
    <property type="protein sequence ID" value="MCS7480139.1"/>
    <property type="molecule type" value="Genomic_DNA"/>
</dbReference>
<keyword evidence="2" id="KW-1185">Reference proteome</keyword>
<accession>A0A9X2VPC5</accession>
<dbReference type="GO" id="GO:0016773">
    <property type="term" value="F:phosphotransferase activity, alcohol group as acceptor"/>
    <property type="evidence" value="ECO:0007669"/>
    <property type="project" value="InterPro"/>
</dbReference>
<comment type="caution">
    <text evidence="1">The sequence shown here is derived from an EMBL/GenBank/DDBJ whole genome shotgun (WGS) entry which is preliminary data.</text>
</comment>
<dbReference type="Pfam" id="PF04655">
    <property type="entry name" value="APH_6_hur"/>
    <property type="match status" value="1"/>
</dbReference>
<dbReference type="InterPro" id="IPR006748">
    <property type="entry name" value="NH2Glyco/OHUrea_AB-resist_kin"/>
</dbReference>
<name>A0A9X2VPC5_9PSEU</name>
<dbReference type="SUPFAM" id="SSF56112">
    <property type="entry name" value="Protein kinase-like (PK-like)"/>
    <property type="match status" value="1"/>
</dbReference>
<dbReference type="InterPro" id="IPR011009">
    <property type="entry name" value="Kinase-like_dom_sf"/>
</dbReference>